<reference evidence="11 12" key="1">
    <citation type="journal article" date="2015" name="Genome Announc.">
        <title>Expanding the biotechnology potential of lactobacilli through comparative genomics of 213 strains and associated genera.</title>
        <authorList>
            <person name="Sun Z."/>
            <person name="Harris H.M."/>
            <person name="McCann A."/>
            <person name="Guo C."/>
            <person name="Argimon S."/>
            <person name="Zhang W."/>
            <person name="Yang X."/>
            <person name="Jeffery I.B."/>
            <person name="Cooney J.C."/>
            <person name="Kagawa T.F."/>
            <person name="Liu W."/>
            <person name="Song Y."/>
            <person name="Salvetti E."/>
            <person name="Wrobel A."/>
            <person name="Rasinkangas P."/>
            <person name="Parkhill J."/>
            <person name="Rea M.C."/>
            <person name="O'Sullivan O."/>
            <person name="Ritari J."/>
            <person name="Douillard F.P."/>
            <person name="Paul Ross R."/>
            <person name="Yang R."/>
            <person name="Briner A.E."/>
            <person name="Felis G.E."/>
            <person name="de Vos W.M."/>
            <person name="Barrangou R."/>
            <person name="Klaenhammer T.R."/>
            <person name="Caufield P.W."/>
            <person name="Cui Y."/>
            <person name="Zhang H."/>
            <person name="O'Toole P.W."/>
        </authorList>
    </citation>
    <scope>NUCLEOTIDE SEQUENCE [LARGE SCALE GENOMIC DNA]</scope>
    <source>
        <strain evidence="11 12">DSM 20690</strain>
    </source>
</reference>
<dbReference type="PROSITE" id="PS01327">
    <property type="entry name" value="MSCL"/>
    <property type="match status" value="1"/>
</dbReference>
<gene>
    <name evidence="10" type="primary">mscL</name>
    <name evidence="11" type="ORF">IV52_GL000766</name>
</gene>
<comment type="subunit">
    <text evidence="10">Homopentamer.</text>
</comment>
<evidence type="ECO:0000256" key="4">
    <source>
        <dbReference type="ARBA" id="ARBA00022475"/>
    </source>
</evidence>
<evidence type="ECO:0000256" key="7">
    <source>
        <dbReference type="ARBA" id="ARBA00023065"/>
    </source>
</evidence>
<keyword evidence="8 10" id="KW-0472">Membrane</keyword>
<dbReference type="HAMAP" id="MF_00115">
    <property type="entry name" value="MscL"/>
    <property type="match status" value="1"/>
</dbReference>
<evidence type="ECO:0000256" key="5">
    <source>
        <dbReference type="ARBA" id="ARBA00022692"/>
    </source>
</evidence>
<evidence type="ECO:0000256" key="1">
    <source>
        <dbReference type="ARBA" id="ARBA00004651"/>
    </source>
</evidence>
<dbReference type="SUPFAM" id="SSF81330">
    <property type="entry name" value="Gated mechanosensitive channel"/>
    <property type="match status" value="1"/>
</dbReference>
<keyword evidence="7 10" id="KW-0406">Ion transport</keyword>
<dbReference type="Pfam" id="PF01741">
    <property type="entry name" value="MscL"/>
    <property type="match status" value="1"/>
</dbReference>
<keyword evidence="6 10" id="KW-1133">Transmembrane helix</keyword>
<dbReference type="PANTHER" id="PTHR30266">
    <property type="entry name" value="MECHANOSENSITIVE CHANNEL MSCL"/>
    <property type="match status" value="1"/>
</dbReference>
<proteinExistence type="inferred from homology"/>
<keyword evidence="4 10" id="KW-1003">Cell membrane</keyword>
<protein>
    <recommendedName>
        <fullName evidence="10">Large-conductance mechanosensitive channel</fullName>
    </recommendedName>
</protein>
<evidence type="ECO:0000256" key="2">
    <source>
        <dbReference type="ARBA" id="ARBA00007254"/>
    </source>
</evidence>
<dbReference type="Gene3D" id="1.10.1200.120">
    <property type="entry name" value="Large-conductance mechanosensitive channel, MscL, domain 1"/>
    <property type="match status" value="1"/>
</dbReference>
<evidence type="ECO:0000256" key="9">
    <source>
        <dbReference type="ARBA" id="ARBA00023303"/>
    </source>
</evidence>
<sequence>MKGRLKMWKEFKEFISRGNVVDMAVGVIVGAAFTSIVSSLVKNLINPLVGMFIGNIDLSNLMIKVGSATFKYGVFLNSVINFLIIAFVVFLLVKVLNKVKVTTNKKKEKTPSKTDQYLQEIVTLLKNDETNNSATKKSENN</sequence>
<dbReference type="STRING" id="53444.AYR59_00455"/>
<keyword evidence="5 10" id="KW-0812">Transmembrane</keyword>
<comment type="subcellular location">
    <subcellularLocation>
        <location evidence="1 10">Cell membrane</location>
        <topology evidence="1 10">Multi-pass membrane protein</topology>
    </subcellularLocation>
</comment>
<evidence type="ECO:0000256" key="8">
    <source>
        <dbReference type="ARBA" id="ARBA00023136"/>
    </source>
</evidence>
<dbReference type="InterPro" id="IPR001185">
    <property type="entry name" value="MS_channel"/>
</dbReference>
<keyword evidence="12" id="KW-1185">Reference proteome</keyword>
<dbReference type="EMBL" id="JQBT01000003">
    <property type="protein sequence ID" value="KRN80702.1"/>
    <property type="molecule type" value="Genomic_DNA"/>
</dbReference>
<comment type="similarity">
    <text evidence="2 10">Belongs to the MscL family.</text>
</comment>
<comment type="function">
    <text evidence="10">Channel that opens in response to stretch forces in the membrane lipid bilayer. May participate in the regulation of osmotic pressure changes within the cell.</text>
</comment>
<feature type="transmembrane region" description="Helical" evidence="10">
    <location>
        <begin position="20"/>
        <end position="41"/>
    </location>
</feature>
<dbReference type="PRINTS" id="PR01264">
    <property type="entry name" value="MECHCHANNEL"/>
</dbReference>
<keyword evidence="9 10" id="KW-0407">Ion channel</keyword>
<feature type="transmembrane region" description="Helical" evidence="10">
    <location>
        <begin position="74"/>
        <end position="96"/>
    </location>
</feature>
<dbReference type="Proteomes" id="UP000051565">
    <property type="component" value="Unassembled WGS sequence"/>
</dbReference>
<evidence type="ECO:0000313" key="12">
    <source>
        <dbReference type="Proteomes" id="UP000051565"/>
    </source>
</evidence>
<dbReference type="PANTHER" id="PTHR30266:SF2">
    <property type="entry name" value="LARGE-CONDUCTANCE MECHANOSENSITIVE CHANNEL"/>
    <property type="match status" value="1"/>
</dbReference>
<evidence type="ECO:0000313" key="11">
    <source>
        <dbReference type="EMBL" id="KRN80702.1"/>
    </source>
</evidence>
<evidence type="ECO:0000256" key="10">
    <source>
        <dbReference type="HAMAP-Rule" id="MF_00115"/>
    </source>
</evidence>
<evidence type="ECO:0000256" key="3">
    <source>
        <dbReference type="ARBA" id="ARBA00022448"/>
    </source>
</evidence>
<dbReference type="NCBIfam" id="TIGR00220">
    <property type="entry name" value="mscL"/>
    <property type="match status" value="1"/>
</dbReference>
<dbReference type="PATRIC" id="fig|1122148.6.peg.789"/>
<name>A0A0R2JUH7_9LACO</name>
<dbReference type="GO" id="GO:0008381">
    <property type="term" value="F:mechanosensitive monoatomic ion channel activity"/>
    <property type="evidence" value="ECO:0007669"/>
    <property type="project" value="UniProtKB-UniRule"/>
</dbReference>
<evidence type="ECO:0000256" key="6">
    <source>
        <dbReference type="ARBA" id="ARBA00022989"/>
    </source>
</evidence>
<comment type="caution">
    <text evidence="11">The sequence shown here is derived from an EMBL/GenBank/DDBJ whole genome shotgun (WGS) entry which is preliminary data.</text>
</comment>
<dbReference type="InterPro" id="IPR019823">
    <property type="entry name" value="Mechanosensitive_channel_CS"/>
</dbReference>
<accession>A0A0R2JUH7</accession>
<organism evidence="11 12">
    <name type="scientific">Fructilactobacillus lindneri DSM 20690 = JCM 11027</name>
    <dbReference type="NCBI Taxonomy" id="1122148"/>
    <lineage>
        <taxon>Bacteria</taxon>
        <taxon>Bacillati</taxon>
        <taxon>Bacillota</taxon>
        <taxon>Bacilli</taxon>
        <taxon>Lactobacillales</taxon>
        <taxon>Lactobacillaceae</taxon>
        <taxon>Fructilactobacillus</taxon>
    </lineage>
</organism>
<dbReference type="InterPro" id="IPR036019">
    <property type="entry name" value="MscL_channel"/>
</dbReference>
<dbReference type="AlphaFoldDB" id="A0A0R2JUH7"/>
<dbReference type="GO" id="GO:0005886">
    <property type="term" value="C:plasma membrane"/>
    <property type="evidence" value="ECO:0007669"/>
    <property type="project" value="UniProtKB-SubCell"/>
</dbReference>
<dbReference type="InterPro" id="IPR037673">
    <property type="entry name" value="MSC/AndL"/>
</dbReference>
<keyword evidence="3 10" id="KW-0813">Transport</keyword>
<dbReference type="NCBIfam" id="NF001842">
    <property type="entry name" value="PRK00567.1-3"/>
    <property type="match status" value="1"/>
</dbReference>